<sequence>MEEGRKTDFWREFRISGEPKFDTNEQDEEGNKDEEYVDRDYEFYQRMKDMVKGWMLWSLKRMLIIHVFEEFEDMGYHGEISDNKNEIEELRDLDEEDDPDECDSEMTISKRKRKKTFVVGKTWIPERELKDPHFQVGQQFANSKDFNDTVKKCAVKNEYDLYFNKKTDKKMEVICGKKIYKGKRQDMHCPFWIYASFIKDKAPELVIKTLDLEHKRCAMVPRVQMCTSTFLAKKYMNTFRVDPYMSRKLFQAIVKKDFGQSISHKQVIKARKLTGFMNSGKEAEQYNLLETYVQVLRDTNPESTVELTTEMDADVRKFKRFYVCLDACKRGWITTCRPVVGLDGYHIKTKFPGQLLSVVGIDDNNRMFPITYAVVELENKETWIWFLKKLI</sequence>
<evidence type="ECO:0000259" key="1">
    <source>
        <dbReference type="Pfam" id="PF10551"/>
    </source>
</evidence>
<dbReference type="PANTHER" id="PTHR31973:SF199">
    <property type="entry name" value="SWIM-TYPE DOMAIN-CONTAINING PROTEIN"/>
    <property type="match status" value="1"/>
</dbReference>
<gene>
    <name evidence="2" type="ORF">M0R45_007031</name>
</gene>
<name>A0AAW1YSN5_RUBAR</name>
<dbReference type="InterPro" id="IPR018289">
    <property type="entry name" value="MULE_transposase_dom"/>
</dbReference>
<evidence type="ECO:0000313" key="2">
    <source>
        <dbReference type="EMBL" id="KAK9951593.1"/>
    </source>
</evidence>
<dbReference type="Pfam" id="PF10551">
    <property type="entry name" value="MULE"/>
    <property type="match status" value="1"/>
</dbReference>
<reference evidence="2 3" key="1">
    <citation type="journal article" date="2023" name="G3 (Bethesda)">
        <title>A chromosome-length genome assembly and annotation of blackberry (Rubus argutus, cv. 'Hillquist').</title>
        <authorList>
            <person name="Bruna T."/>
            <person name="Aryal R."/>
            <person name="Dudchenko O."/>
            <person name="Sargent D.J."/>
            <person name="Mead D."/>
            <person name="Buti M."/>
            <person name="Cavallini A."/>
            <person name="Hytonen T."/>
            <person name="Andres J."/>
            <person name="Pham M."/>
            <person name="Weisz D."/>
            <person name="Mascagni F."/>
            <person name="Usai G."/>
            <person name="Natali L."/>
            <person name="Bassil N."/>
            <person name="Fernandez G.E."/>
            <person name="Lomsadze A."/>
            <person name="Armour M."/>
            <person name="Olukolu B."/>
            <person name="Poorten T."/>
            <person name="Britton C."/>
            <person name="Davik J."/>
            <person name="Ashrafi H."/>
            <person name="Aiden E.L."/>
            <person name="Borodovsky M."/>
            <person name="Worthington M."/>
        </authorList>
    </citation>
    <scope>NUCLEOTIDE SEQUENCE [LARGE SCALE GENOMIC DNA]</scope>
    <source>
        <strain evidence="2">PI 553951</strain>
    </source>
</reference>
<organism evidence="2 3">
    <name type="scientific">Rubus argutus</name>
    <name type="common">Southern blackberry</name>
    <dbReference type="NCBI Taxonomy" id="59490"/>
    <lineage>
        <taxon>Eukaryota</taxon>
        <taxon>Viridiplantae</taxon>
        <taxon>Streptophyta</taxon>
        <taxon>Embryophyta</taxon>
        <taxon>Tracheophyta</taxon>
        <taxon>Spermatophyta</taxon>
        <taxon>Magnoliopsida</taxon>
        <taxon>eudicotyledons</taxon>
        <taxon>Gunneridae</taxon>
        <taxon>Pentapetalae</taxon>
        <taxon>rosids</taxon>
        <taxon>fabids</taxon>
        <taxon>Rosales</taxon>
        <taxon>Rosaceae</taxon>
        <taxon>Rosoideae</taxon>
        <taxon>Rosoideae incertae sedis</taxon>
        <taxon>Rubus</taxon>
    </lineage>
</organism>
<protein>
    <recommendedName>
        <fullName evidence="1">MULE transposase domain-containing protein</fullName>
    </recommendedName>
</protein>
<accession>A0AAW1YSN5</accession>
<feature type="domain" description="MULE transposase" evidence="1">
    <location>
        <begin position="339"/>
        <end position="389"/>
    </location>
</feature>
<dbReference type="Proteomes" id="UP001457282">
    <property type="component" value="Unassembled WGS sequence"/>
</dbReference>
<proteinExistence type="predicted"/>
<dbReference type="EMBL" id="JBEDUW010000001">
    <property type="protein sequence ID" value="KAK9951593.1"/>
    <property type="molecule type" value="Genomic_DNA"/>
</dbReference>
<dbReference type="PANTHER" id="PTHR31973">
    <property type="entry name" value="POLYPROTEIN, PUTATIVE-RELATED"/>
    <property type="match status" value="1"/>
</dbReference>
<comment type="caution">
    <text evidence="2">The sequence shown here is derived from an EMBL/GenBank/DDBJ whole genome shotgun (WGS) entry which is preliminary data.</text>
</comment>
<keyword evidence="3" id="KW-1185">Reference proteome</keyword>
<dbReference type="AlphaFoldDB" id="A0AAW1YSN5"/>
<evidence type="ECO:0000313" key="3">
    <source>
        <dbReference type="Proteomes" id="UP001457282"/>
    </source>
</evidence>